<evidence type="ECO:0000256" key="3">
    <source>
        <dbReference type="ARBA" id="ARBA00023004"/>
    </source>
</evidence>
<accession>A0AAD3MAK8</accession>
<evidence type="ECO:0000256" key="1">
    <source>
        <dbReference type="ARBA" id="ARBA00010617"/>
    </source>
</evidence>
<protein>
    <submittedName>
        <fullName evidence="5">Cytochrome P450 2J6-like protein</fullName>
    </submittedName>
</protein>
<dbReference type="GO" id="GO:0005506">
    <property type="term" value="F:iron ion binding"/>
    <property type="evidence" value="ECO:0007669"/>
    <property type="project" value="InterPro"/>
</dbReference>
<reference evidence="5" key="1">
    <citation type="submission" date="2022-08" db="EMBL/GenBank/DDBJ databases">
        <title>Genome sequencing of akame (Lates japonicus).</title>
        <authorList>
            <person name="Hashiguchi Y."/>
            <person name="Takahashi H."/>
        </authorList>
    </citation>
    <scope>NUCLEOTIDE SEQUENCE</scope>
    <source>
        <strain evidence="5">Kochi</strain>
    </source>
</reference>
<dbReference type="Pfam" id="PF00067">
    <property type="entry name" value="p450"/>
    <property type="match status" value="1"/>
</dbReference>
<gene>
    <name evidence="5" type="ORF">AKAME5_002787600</name>
</gene>
<organism evidence="5 6">
    <name type="scientific">Lates japonicus</name>
    <name type="common">Japanese lates</name>
    <dbReference type="NCBI Taxonomy" id="270547"/>
    <lineage>
        <taxon>Eukaryota</taxon>
        <taxon>Metazoa</taxon>
        <taxon>Chordata</taxon>
        <taxon>Craniata</taxon>
        <taxon>Vertebrata</taxon>
        <taxon>Euteleostomi</taxon>
        <taxon>Actinopterygii</taxon>
        <taxon>Neopterygii</taxon>
        <taxon>Teleostei</taxon>
        <taxon>Neoteleostei</taxon>
        <taxon>Acanthomorphata</taxon>
        <taxon>Carangaria</taxon>
        <taxon>Carangaria incertae sedis</taxon>
        <taxon>Centropomidae</taxon>
        <taxon>Lates</taxon>
    </lineage>
</organism>
<dbReference type="AlphaFoldDB" id="A0AAD3MAK8"/>
<dbReference type="InterPro" id="IPR050182">
    <property type="entry name" value="Cytochrome_P450_fam2"/>
</dbReference>
<dbReference type="Proteomes" id="UP001279410">
    <property type="component" value="Unassembled WGS sequence"/>
</dbReference>
<dbReference type="InterPro" id="IPR036396">
    <property type="entry name" value="Cyt_P450_sf"/>
</dbReference>
<evidence type="ECO:0000313" key="5">
    <source>
        <dbReference type="EMBL" id="GLD50271.1"/>
    </source>
</evidence>
<dbReference type="PANTHER" id="PTHR24300">
    <property type="entry name" value="CYTOCHROME P450 508A4-RELATED"/>
    <property type="match status" value="1"/>
</dbReference>
<dbReference type="Gene3D" id="1.10.630.10">
    <property type="entry name" value="Cytochrome P450"/>
    <property type="match status" value="1"/>
</dbReference>
<name>A0AAD3MAK8_LATJO</name>
<dbReference type="SUPFAM" id="SSF48264">
    <property type="entry name" value="Cytochrome P450"/>
    <property type="match status" value="1"/>
</dbReference>
<evidence type="ECO:0000256" key="4">
    <source>
        <dbReference type="SAM" id="MobiDB-lite"/>
    </source>
</evidence>
<dbReference type="GO" id="GO:0006082">
    <property type="term" value="P:organic acid metabolic process"/>
    <property type="evidence" value="ECO:0007669"/>
    <property type="project" value="TreeGrafter"/>
</dbReference>
<keyword evidence="3" id="KW-0408">Iron</keyword>
<comment type="caution">
    <text evidence="5">The sequence shown here is derived from an EMBL/GenBank/DDBJ whole genome shotgun (WGS) entry which is preliminary data.</text>
</comment>
<feature type="compositionally biased region" description="Polar residues" evidence="4">
    <location>
        <begin position="217"/>
        <end position="226"/>
    </location>
</feature>
<comment type="similarity">
    <text evidence="1">Belongs to the cytochrome P450 family.</text>
</comment>
<dbReference type="EMBL" id="BRZM01003569">
    <property type="protein sequence ID" value="GLD50271.1"/>
    <property type="molecule type" value="Genomic_DNA"/>
</dbReference>
<evidence type="ECO:0000256" key="2">
    <source>
        <dbReference type="ARBA" id="ARBA00022723"/>
    </source>
</evidence>
<feature type="compositionally biased region" description="Basic residues" evidence="4">
    <location>
        <begin position="199"/>
        <end position="212"/>
    </location>
</feature>
<proteinExistence type="inferred from homology"/>
<feature type="region of interest" description="Disordered" evidence="4">
    <location>
        <begin position="194"/>
        <end position="226"/>
    </location>
</feature>
<sequence length="245" mass="26977">MGQKMVVLNRFEVLKEALVTQGDGFADRPDLPLVDDVAHGQGVVFSNGNIWKQQRRFALSTLKYFGLGKKSLEPVILGKPFNPHLIVNNAVSNVICSLVFGHRLTTVTRVCETDEVAGPGDHIHNLLRLGFSWQYPEIHKSTVRLWCFVLLTKVQAEIDSGLAQTAGPQRTAQVPAPHTDAVIHEVQRISNIVPPQPASHHHQTHPAGRHNPKVNGKVSSERTSGQDGAFLFTSSAALHLLHARR</sequence>
<dbReference type="GO" id="GO:0005737">
    <property type="term" value="C:cytoplasm"/>
    <property type="evidence" value="ECO:0007669"/>
    <property type="project" value="TreeGrafter"/>
</dbReference>
<dbReference type="InterPro" id="IPR001128">
    <property type="entry name" value="Cyt_P450"/>
</dbReference>
<keyword evidence="6" id="KW-1185">Reference proteome</keyword>
<keyword evidence="2" id="KW-0479">Metal-binding</keyword>
<dbReference type="GO" id="GO:0016712">
    <property type="term" value="F:oxidoreductase activity, acting on paired donors, with incorporation or reduction of molecular oxygen, reduced flavin or flavoprotein as one donor, and incorporation of one atom of oxygen"/>
    <property type="evidence" value="ECO:0007669"/>
    <property type="project" value="TreeGrafter"/>
</dbReference>
<dbReference type="PANTHER" id="PTHR24300:SF177">
    <property type="entry name" value="CYTOCHROME P450 2J2"/>
    <property type="match status" value="1"/>
</dbReference>
<dbReference type="GO" id="GO:0020037">
    <property type="term" value="F:heme binding"/>
    <property type="evidence" value="ECO:0007669"/>
    <property type="project" value="InterPro"/>
</dbReference>
<dbReference type="GO" id="GO:0006805">
    <property type="term" value="P:xenobiotic metabolic process"/>
    <property type="evidence" value="ECO:0007669"/>
    <property type="project" value="TreeGrafter"/>
</dbReference>
<evidence type="ECO:0000313" key="6">
    <source>
        <dbReference type="Proteomes" id="UP001279410"/>
    </source>
</evidence>